<sequence length="189" mass="21849">MVSYWSSNLTLKRIWSILWTDHRPHLRMFSLSLLHHLFNIQSFLLGVVNGWSIAFALIYGGSGLHILTFCVYAYFLTLFHFSEFFMTALTNLESLRPDSFLLNHSPAYWTAAMCSWIEFWARAWIFPSLCSLYISSIGILCCIVGELFRKLAMCHASVGFTHQIAVRKHRDHQLCTKGVYSLVRHPGRP</sequence>
<evidence type="ECO:0000256" key="1">
    <source>
        <dbReference type="ARBA" id="ARBA00004141"/>
    </source>
</evidence>
<keyword evidence="5" id="KW-0808">Transferase</keyword>
<feature type="transmembrane region" description="Helical" evidence="5">
    <location>
        <begin position="37"/>
        <end position="60"/>
    </location>
</feature>
<dbReference type="WBParaSite" id="Gr19_v10_g8162.t1">
    <property type="protein sequence ID" value="Gr19_v10_g8162.t1"/>
    <property type="gene ID" value="Gr19_v10_g8162"/>
</dbReference>
<name>A0A914I838_GLORO</name>
<reference evidence="7" key="1">
    <citation type="submission" date="2022-11" db="UniProtKB">
        <authorList>
            <consortium name="WormBaseParasite"/>
        </authorList>
    </citation>
    <scope>IDENTIFICATION</scope>
</reference>
<dbReference type="PANTHER" id="PTHR12714:SF9">
    <property type="entry name" value="PROTEIN-S-ISOPRENYLCYSTEINE O-METHYLTRANSFERASE"/>
    <property type="match status" value="1"/>
</dbReference>
<keyword evidence="3 5" id="KW-1133">Transmembrane helix</keyword>
<feature type="transmembrane region" description="Helical" evidence="5">
    <location>
        <begin position="131"/>
        <end position="148"/>
    </location>
</feature>
<dbReference type="EC" id="2.1.1.100" evidence="5"/>
<dbReference type="Gene3D" id="1.20.120.1630">
    <property type="match status" value="1"/>
</dbReference>
<keyword evidence="5" id="KW-0489">Methyltransferase</keyword>
<evidence type="ECO:0000256" key="2">
    <source>
        <dbReference type="ARBA" id="ARBA00022692"/>
    </source>
</evidence>
<dbReference type="Pfam" id="PF04140">
    <property type="entry name" value="ICMT"/>
    <property type="match status" value="1"/>
</dbReference>
<keyword evidence="2 5" id="KW-0812">Transmembrane</keyword>
<dbReference type="Proteomes" id="UP000887572">
    <property type="component" value="Unplaced"/>
</dbReference>
<keyword evidence="6" id="KW-1185">Reference proteome</keyword>
<organism evidence="6 7">
    <name type="scientific">Globodera rostochiensis</name>
    <name type="common">Golden nematode worm</name>
    <name type="synonym">Heterodera rostochiensis</name>
    <dbReference type="NCBI Taxonomy" id="31243"/>
    <lineage>
        <taxon>Eukaryota</taxon>
        <taxon>Metazoa</taxon>
        <taxon>Ecdysozoa</taxon>
        <taxon>Nematoda</taxon>
        <taxon>Chromadorea</taxon>
        <taxon>Rhabditida</taxon>
        <taxon>Tylenchina</taxon>
        <taxon>Tylenchomorpha</taxon>
        <taxon>Tylenchoidea</taxon>
        <taxon>Heteroderidae</taxon>
        <taxon>Heteroderinae</taxon>
        <taxon>Globodera</taxon>
    </lineage>
</organism>
<evidence type="ECO:0000256" key="4">
    <source>
        <dbReference type="ARBA" id="ARBA00023136"/>
    </source>
</evidence>
<comment type="catalytic activity">
    <reaction evidence="5">
        <text>[protein]-C-terminal S-[(2E,6E)-farnesyl]-L-cysteine + S-adenosyl-L-methionine = [protein]-C-terminal S-[(2E,6E)-farnesyl]-L-cysteine methyl ester + S-adenosyl-L-homocysteine</text>
        <dbReference type="Rhea" id="RHEA:21672"/>
        <dbReference type="Rhea" id="RHEA-COMP:12125"/>
        <dbReference type="Rhea" id="RHEA-COMP:12126"/>
        <dbReference type="ChEBI" id="CHEBI:57856"/>
        <dbReference type="ChEBI" id="CHEBI:59789"/>
        <dbReference type="ChEBI" id="CHEBI:90510"/>
        <dbReference type="ChEBI" id="CHEBI:90511"/>
        <dbReference type="EC" id="2.1.1.100"/>
    </reaction>
</comment>
<comment type="subcellular location">
    <subcellularLocation>
        <location evidence="5">Endoplasmic reticulum membrane</location>
        <topology evidence="5">Multi-pass membrane protein</topology>
    </subcellularLocation>
    <subcellularLocation>
        <location evidence="1">Membrane</location>
        <topology evidence="1">Multi-pass membrane protein</topology>
    </subcellularLocation>
</comment>
<keyword evidence="5" id="KW-0949">S-adenosyl-L-methionine</keyword>
<evidence type="ECO:0000313" key="6">
    <source>
        <dbReference type="Proteomes" id="UP000887572"/>
    </source>
</evidence>
<keyword evidence="4 5" id="KW-0472">Membrane</keyword>
<protein>
    <recommendedName>
        <fullName evidence="5">Protein-S-isoprenylcysteine O-methyltransferase</fullName>
        <ecNumber evidence="5">2.1.1.100</ecNumber>
    </recommendedName>
</protein>
<dbReference type="GO" id="GO:0004671">
    <property type="term" value="F:protein C-terminal S-isoprenylcysteine carboxyl O-methyltransferase activity"/>
    <property type="evidence" value="ECO:0007669"/>
    <property type="project" value="UniProtKB-EC"/>
</dbReference>
<proteinExistence type="inferred from homology"/>
<evidence type="ECO:0000256" key="3">
    <source>
        <dbReference type="ARBA" id="ARBA00022989"/>
    </source>
</evidence>
<evidence type="ECO:0000313" key="7">
    <source>
        <dbReference type="WBParaSite" id="Gr19_v10_g8162.t1"/>
    </source>
</evidence>
<dbReference type="GO" id="GO:0005789">
    <property type="term" value="C:endoplasmic reticulum membrane"/>
    <property type="evidence" value="ECO:0007669"/>
    <property type="project" value="UniProtKB-SubCell"/>
</dbReference>
<accession>A0A914I838</accession>
<dbReference type="AlphaFoldDB" id="A0A914I838"/>
<comment type="caution">
    <text evidence="5">Lacks conserved residue(s) required for the propagation of feature annotation.</text>
</comment>
<comment type="similarity">
    <text evidence="5">Belongs to the class VI-like SAM-binding methyltransferase superfamily. Isoprenylcysteine carboxyl methyltransferase family.</text>
</comment>
<dbReference type="PANTHER" id="PTHR12714">
    <property type="entry name" value="PROTEIN-S ISOPRENYLCYSTEINE O-METHYLTRANSFERASE"/>
    <property type="match status" value="1"/>
</dbReference>
<evidence type="ECO:0000256" key="5">
    <source>
        <dbReference type="RuleBase" id="RU362022"/>
    </source>
</evidence>
<keyword evidence="5" id="KW-0256">Endoplasmic reticulum</keyword>
<dbReference type="GO" id="GO:0032259">
    <property type="term" value="P:methylation"/>
    <property type="evidence" value="ECO:0007669"/>
    <property type="project" value="UniProtKB-KW"/>
</dbReference>
<feature type="transmembrane region" description="Helical" evidence="5">
    <location>
        <begin position="66"/>
        <end position="86"/>
    </location>
</feature>
<dbReference type="InterPro" id="IPR007269">
    <property type="entry name" value="ICMT_MeTrfase"/>
</dbReference>